<keyword evidence="3" id="KW-0808">Transferase</keyword>
<dbReference type="InterPro" id="IPR026869">
    <property type="entry name" value="EgtC-like"/>
</dbReference>
<dbReference type="EMBL" id="CP123504">
    <property type="protein sequence ID" value="WGM02348.1"/>
    <property type="molecule type" value="Genomic_DNA"/>
</dbReference>
<keyword evidence="7" id="KW-1185">Reference proteome</keyword>
<evidence type="ECO:0000256" key="1">
    <source>
        <dbReference type="ARBA" id="ARBA00022962"/>
    </source>
</evidence>
<reference evidence="3 6" key="1">
    <citation type="submission" date="2019-03" db="EMBL/GenBank/DDBJ databases">
        <title>Long-read sequencing reveals hyperdense prophage content in a complex bacterial symbiont genome.</title>
        <authorList>
            <person name="Frost C.L."/>
            <person name="Siozios S."/>
            <person name="Nadal-Jimenez P."/>
            <person name="Brockhurst M.A."/>
            <person name="King K.C."/>
            <person name="Darby A.C."/>
            <person name="Hurst G.D.D."/>
        </authorList>
    </citation>
    <scope>NUCLEOTIDE SEQUENCE [LARGE SCALE GENOMIC DNA]</scope>
    <source>
        <strain evidence="3 6">FIN</strain>
    </source>
</reference>
<proteinExistence type="predicted"/>
<dbReference type="RefSeq" id="WP_026823026.1">
    <property type="nucleotide sequence ID" value="NZ_CP038613.1"/>
</dbReference>
<evidence type="ECO:0000313" key="5">
    <source>
        <dbReference type="EMBL" id="WGM06532.1"/>
    </source>
</evidence>
<name>A0A4P7KV64_9GAMM</name>
<accession>A0A4P7KV64</accession>
<keyword evidence="3" id="KW-0328">Glycosyltransferase</keyword>
<dbReference type="Pfam" id="PF13230">
    <property type="entry name" value="GATase_4"/>
    <property type="match status" value="1"/>
</dbReference>
<dbReference type="Gene3D" id="3.60.20.10">
    <property type="entry name" value="Glutamine Phosphoribosylpyrophosphate, subunit 1, domain 1"/>
    <property type="match status" value="1"/>
</dbReference>
<reference evidence="4" key="2">
    <citation type="submission" date="2023-04" db="EMBL/GenBank/DDBJ databases">
        <title>Genome dynamics across the evolutionary transition to endosymbiosis.</title>
        <authorList>
            <person name="Siozios S."/>
            <person name="Nadal-Jimenez P."/>
            <person name="Azagi T."/>
            <person name="Sprong H."/>
            <person name="Frost C.L."/>
            <person name="Parratt S.R."/>
            <person name="Taylor G."/>
            <person name="Brettell L."/>
            <person name="Lew K.C."/>
            <person name="Croft L."/>
            <person name="King K.C."/>
            <person name="Brockhurst M.A."/>
            <person name="Hypsa V."/>
            <person name="Novakova E."/>
            <person name="Darby A.C."/>
            <person name="Hurst G.D.D."/>
        </authorList>
    </citation>
    <scope>NUCLEOTIDE SEQUENCE</scope>
    <source>
        <strain evidence="5">ANv_CAN</strain>
        <strain evidence="4">APv</strain>
    </source>
</reference>
<dbReference type="Proteomes" id="UP000295134">
    <property type="component" value="Chromosome"/>
</dbReference>
<dbReference type="KEGG" id="ans:ArsFIN_09560"/>
<dbReference type="GO" id="GO:0016757">
    <property type="term" value="F:glycosyltransferase activity"/>
    <property type="evidence" value="ECO:0007669"/>
    <property type="project" value="UniProtKB-KW"/>
</dbReference>
<protein>
    <submittedName>
        <fullName evidence="4">Class II glutamine amidotransferase</fullName>
        <ecNumber evidence="3 4">2.4.2.-</ecNumber>
    </submittedName>
    <submittedName>
        <fullName evidence="3">Glutamine amidotransferase YafJ</fullName>
    </submittedName>
</protein>
<dbReference type="InterPro" id="IPR029055">
    <property type="entry name" value="Ntn_hydrolases_N"/>
</dbReference>
<evidence type="ECO:0000313" key="3">
    <source>
        <dbReference type="EMBL" id="QBY42410.1"/>
    </source>
</evidence>
<feature type="domain" description="Glutamine amidotransferase type-2" evidence="2">
    <location>
        <begin position="2"/>
        <end position="255"/>
    </location>
</feature>
<dbReference type="PROSITE" id="PS51278">
    <property type="entry name" value="GATASE_TYPE_2"/>
    <property type="match status" value="1"/>
</dbReference>
<dbReference type="EMBL" id="CP038613">
    <property type="protein sequence ID" value="QBY42410.1"/>
    <property type="molecule type" value="Genomic_DNA"/>
</dbReference>
<dbReference type="PANTHER" id="PTHR42824:SF1">
    <property type="entry name" value="GLUTAMINE AMIDOTRANSFERASE YAFJ-RELATED"/>
    <property type="match status" value="1"/>
</dbReference>
<dbReference type="Proteomes" id="UP001177595">
    <property type="component" value="Chromosome"/>
</dbReference>
<dbReference type="GeneID" id="96876189"/>
<organism evidence="3 6">
    <name type="scientific">Arsenophonus nasoniae</name>
    <name type="common">son-killer infecting Nasonia vitripennis</name>
    <dbReference type="NCBI Taxonomy" id="638"/>
    <lineage>
        <taxon>Bacteria</taxon>
        <taxon>Pseudomonadati</taxon>
        <taxon>Pseudomonadota</taxon>
        <taxon>Gammaproteobacteria</taxon>
        <taxon>Enterobacterales</taxon>
        <taxon>Morganellaceae</taxon>
        <taxon>Arsenophonus</taxon>
    </lineage>
</organism>
<evidence type="ECO:0000313" key="4">
    <source>
        <dbReference type="EMBL" id="WGM02348.1"/>
    </source>
</evidence>
<dbReference type="AlphaFoldDB" id="A0A4P7KV64"/>
<evidence type="ECO:0000313" key="7">
    <source>
        <dbReference type="Proteomes" id="UP001177592"/>
    </source>
</evidence>
<dbReference type="EC" id="2.4.2.-" evidence="3 4"/>
<dbReference type="CDD" id="cd01908">
    <property type="entry name" value="YafJ"/>
    <property type="match status" value="1"/>
</dbReference>
<keyword evidence="1 3" id="KW-0315">Glutamine amidotransferase</keyword>
<evidence type="ECO:0000313" key="6">
    <source>
        <dbReference type="Proteomes" id="UP000295134"/>
    </source>
</evidence>
<dbReference type="Proteomes" id="UP001177592">
    <property type="component" value="Chromosome"/>
</dbReference>
<gene>
    <name evidence="3" type="primary">yafJ</name>
    <name evidence="3" type="ORF">ArsFIN_09560</name>
    <name evidence="4" type="ORF">QE210_04410</name>
    <name evidence="5" type="ORF">QE258_04160</name>
</gene>
<dbReference type="InterPro" id="IPR017932">
    <property type="entry name" value="GATase_2_dom"/>
</dbReference>
<sequence length="255" mass="29274">MCELLGMSANVPTDINFSLSGLIPRGGQTGPHKDGWGITFYEGRGCRTFKDPKPCYQSPIVRFVQEYPIKSEAVIAHIRQANRGEVLLENTHPFTRELWGRNWTYAHNGQLKGYKKLPVGHYRPIGATDSEWVFCWILNQLSEKYAKKPTNWLTVYRFIAKLADQLNLMGVFNMLISDGRYMMAYCSTNLHWLTRKAPFGKARLLDNDIEIDFQQHTQTTDIVSVIATQPLTGNENWHRIQPGSFVLFHLGKRIL</sequence>
<dbReference type="SUPFAM" id="SSF56235">
    <property type="entry name" value="N-terminal nucleophile aminohydrolases (Ntn hydrolases)"/>
    <property type="match status" value="1"/>
</dbReference>
<dbReference type="EMBL" id="CP123523">
    <property type="protein sequence ID" value="WGM06532.1"/>
    <property type="molecule type" value="Genomic_DNA"/>
</dbReference>
<evidence type="ECO:0000259" key="2">
    <source>
        <dbReference type="PROSITE" id="PS51278"/>
    </source>
</evidence>
<dbReference type="PANTHER" id="PTHR42824">
    <property type="entry name" value="GLUTAMINE AMIDOTRANSFERASE"/>
    <property type="match status" value="1"/>
</dbReference>